<dbReference type="SUPFAM" id="SSF53098">
    <property type="entry name" value="Ribonuclease H-like"/>
    <property type="match status" value="1"/>
</dbReference>
<feature type="transmembrane region" description="Helical" evidence="2">
    <location>
        <begin position="52"/>
        <end position="79"/>
    </location>
</feature>
<dbReference type="InterPro" id="IPR000719">
    <property type="entry name" value="Prot_kinase_dom"/>
</dbReference>
<dbReference type="PROSITE" id="PS50011">
    <property type="entry name" value="PROTEIN_KINASE_DOM"/>
    <property type="match status" value="1"/>
</dbReference>
<dbReference type="PANTHER" id="PTHR33701:SF2">
    <property type="entry name" value="TRANSMEMBRANE PROTEIN"/>
    <property type="match status" value="1"/>
</dbReference>
<keyword evidence="5" id="KW-1185">Reference proteome</keyword>
<dbReference type="Proteomes" id="UP000541444">
    <property type="component" value="Unassembled WGS sequence"/>
</dbReference>
<dbReference type="GO" id="GO:0004672">
    <property type="term" value="F:protein kinase activity"/>
    <property type="evidence" value="ECO:0007669"/>
    <property type="project" value="InterPro"/>
</dbReference>
<dbReference type="CDD" id="cd06222">
    <property type="entry name" value="RNase_H_like"/>
    <property type="match status" value="1"/>
</dbReference>
<dbReference type="InterPro" id="IPR012337">
    <property type="entry name" value="RNaseH-like_sf"/>
</dbReference>
<gene>
    <name evidence="4" type="ORF">GIB67_039458</name>
</gene>
<dbReference type="GO" id="GO:0003676">
    <property type="term" value="F:nucleic acid binding"/>
    <property type="evidence" value="ECO:0007669"/>
    <property type="project" value="InterPro"/>
</dbReference>
<dbReference type="EMBL" id="JACGCM010002254">
    <property type="protein sequence ID" value="KAF6142494.1"/>
    <property type="molecule type" value="Genomic_DNA"/>
</dbReference>
<evidence type="ECO:0000259" key="3">
    <source>
        <dbReference type="PROSITE" id="PS50011"/>
    </source>
</evidence>
<dbReference type="OrthoDB" id="1939750at2759"/>
<name>A0A7J7LIZ6_9MAGN</name>
<dbReference type="InterPro" id="IPR036397">
    <property type="entry name" value="RNaseH_sf"/>
</dbReference>
<dbReference type="InterPro" id="IPR002156">
    <property type="entry name" value="RNaseH_domain"/>
</dbReference>
<dbReference type="Gene3D" id="3.30.420.10">
    <property type="entry name" value="Ribonuclease H-like superfamily/Ribonuclease H"/>
    <property type="match status" value="1"/>
</dbReference>
<evidence type="ECO:0000256" key="1">
    <source>
        <dbReference type="SAM" id="MobiDB-lite"/>
    </source>
</evidence>
<protein>
    <recommendedName>
        <fullName evidence="3">Protein kinase domain-containing protein</fullName>
    </recommendedName>
</protein>
<organism evidence="4 5">
    <name type="scientific">Kingdonia uniflora</name>
    <dbReference type="NCBI Taxonomy" id="39325"/>
    <lineage>
        <taxon>Eukaryota</taxon>
        <taxon>Viridiplantae</taxon>
        <taxon>Streptophyta</taxon>
        <taxon>Embryophyta</taxon>
        <taxon>Tracheophyta</taxon>
        <taxon>Spermatophyta</taxon>
        <taxon>Magnoliopsida</taxon>
        <taxon>Ranunculales</taxon>
        <taxon>Circaeasteraceae</taxon>
        <taxon>Kingdonia</taxon>
    </lineage>
</organism>
<proteinExistence type="predicted"/>
<dbReference type="InterPro" id="IPR011009">
    <property type="entry name" value="Kinase-like_dom_sf"/>
</dbReference>
<keyword evidence="2" id="KW-1133">Transmembrane helix</keyword>
<keyword evidence="2" id="KW-0472">Membrane</keyword>
<feature type="domain" description="Protein kinase" evidence="3">
    <location>
        <begin position="164"/>
        <end position="425"/>
    </location>
</feature>
<evidence type="ECO:0000256" key="2">
    <source>
        <dbReference type="SAM" id="Phobius"/>
    </source>
</evidence>
<feature type="region of interest" description="Disordered" evidence="1">
    <location>
        <begin position="1"/>
        <end position="20"/>
    </location>
</feature>
<accession>A0A7J7LIZ6</accession>
<dbReference type="GO" id="GO:0005524">
    <property type="term" value="F:ATP binding"/>
    <property type="evidence" value="ECO:0007669"/>
    <property type="project" value="InterPro"/>
</dbReference>
<dbReference type="Pfam" id="PF13456">
    <property type="entry name" value="RVT_3"/>
    <property type="match status" value="1"/>
</dbReference>
<dbReference type="AlphaFoldDB" id="A0A7J7LIZ6"/>
<sequence length="425" mass="47416">MAMRTGRQTALGAAPKRGQQLMHFSSAQRSETSDMNLTSTLNFVLRPIQIPYWIFSIDAFCFLATVLTSLCITEIFVLLCYGHARASDPEEAEAVAAIRGLEAAQRCGLSRVLLLTDCQRLVRAFRDRSDDLTWGALTLAPDLRALSDCFIDFCFEHIDRSCNFEAHCLAARGASSPHFACFEPIEAINLEIMAEEENGLWRVECLRGRLYAERLALKAANKNTDLMEKKLIEIEKELWLKIKQKNKAEKSLKLLTEKLESLKLPTVEWNSESSENINCCSSSATSLVLIAPEEQSFVSETMICSSYSCNSNKDLCLIEYGKDDNSLSEELTTYEFRKKGKAITMPFVPASCPPDLRRSSRTRYEANIARGVVGLHAAGVVYMNLKPSNLLLDASGWAVVSNYGLPAILKNPLCRKARPVPEDDS</sequence>
<evidence type="ECO:0000313" key="5">
    <source>
        <dbReference type="Proteomes" id="UP000541444"/>
    </source>
</evidence>
<dbReference type="Gene3D" id="1.10.510.10">
    <property type="entry name" value="Transferase(Phosphotransferase) domain 1"/>
    <property type="match status" value="1"/>
</dbReference>
<reference evidence="4 5" key="1">
    <citation type="journal article" date="2020" name="IScience">
        <title>Genome Sequencing of the Endangered Kingdonia uniflora (Circaeasteraceae, Ranunculales) Reveals Potential Mechanisms of Evolutionary Specialization.</title>
        <authorList>
            <person name="Sun Y."/>
            <person name="Deng T."/>
            <person name="Zhang A."/>
            <person name="Moore M.J."/>
            <person name="Landis J.B."/>
            <person name="Lin N."/>
            <person name="Zhang H."/>
            <person name="Zhang X."/>
            <person name="Huang J."/>
            <person name="Zhang X."/>
            <person name="Sun H."/>
            <person name="Wang H."/>
        </authorList>
    </citation>
    <scope>NUCLEOTIDE SEQUENCE [LARGE SCALE GENOMIC DNA]</scope>
    <source>
        <strain evidence="4">TB1705</strain>
        <tissue evidence="4">Leaf</tissue>
    </source>
</reference>
<dbReference type="InterPro" id="IPR044730">
    <property type="entry name" value="RNase_H-like_dom_plant"/>
</dbReference>
<comment type="caution">
    <text evidence="4">The sequence shown here is derived from an EMBL/GenBank/DDBJ whole genome shotgun (WGS) entry which is preliminary data.</text>
</comment>
<dbReference type="PANTHER" id="PTHR33701">
    <property type="entry name" value="TRANSMEMBRANE PROTEIN"/>
    <property type="match status" value="1"/>
</dbReference>
<keyword evidence="2" id="KW-0812">Transmembrane</keyword>
<evidence type="ECO:0000313" key="4">
    <source>
        <dbReference type="EMBL" id="KAF6142494.1"/>
    </source>
</evidence>
<dbReference type="SUPFAM" id="SSF56112">
    <property type="entry name" value="Protein kinase-like (PK-like)"/>
    <property type="match status" value="1"/>
</dbReference>
<dbReference type="GO" id="GO:0004523">
    <property type="term" value="F:RNA-DNA hybrid ribonuclease activity"/>
    <property type="evidence" value="ECO:0007669"/>
    <property type="project" value="InterPro"/>
</dbReference>